<feature type="active site" description="N6-AMP-lysine intermediate" evidence="14">
    <location>
        <position position="272"/>
    </location>
</feature>
<keyword evidence="4 14" id="KW-0132">Cell division</keyword>
<gene>
    <name evidence="14" type="primary">lig</name>
    <name evidence="18" type="ORF">J07HQW2_00918</name>
</gene>
<keyword evidence="11 14" id="KW-0233">DNA recombination</keyword>
<dbReference type="GO" id="GO:0046872">
    <property type="term" value="F:metal ion binding"/>
    <property type="evidence" value="ECO:0007669"/>
    <property type="project" value="UniProtKB-KW"/>
</dbReference>
<dbReference type="InterPro" id="IPR036599">
    <property type="entry name" value="DNA_ligase_N_sf"/>
</dbReference>
<keyword evidence="13 14" id="KW-0131">Cell cycle</keyword>
<dbReference type="Gene3D" id="3.30.470.30">
    <property type="entry name" value="DNA ligase/mRNA capping enzyme"/>
    <property type="match status" value="1"/>
</dbReference>
<dbReference type="InterPro" id="IPR016059">
    <property type="entry name" value="DNA_ligase_ATP-dep_CS"/>
</dbReference>
<keyword evidence="12 14" id="KW-0234">DNA repair</keyword>
<dbReference type="STRING" id="1238425.J07HQW2_00918"/>
<evidence type="ECO:0000313" key="19">
    <source>
        <dbReference type="Proteomes" id="UP000030710"/>
    </source>
</evidence>
<dbReference type="SUPFAM" id="SSF117018">
    <property type="entry name" value="ATP-dependent DNA ligase DNA-binding domain"/>
    <property type="match status" value="1"/>
</dbReference>
<accession>U1MVQ8</accession>
<evidence type="ECO:0000256" key="16">
    <source>
        <dbReference type="SAM" id="MobiDB-lite"/>
    </source>
</evidence>
<dbReference type="Pfam" id="PF04675">
    <property type="entry name" value="DNA_ligase_A_N"/>
    <property type="match status" value="1"/>
</dbReference>
<dbReference type="FunFam" id="1.10.3260.10:FF:000007">
    <property type="entry name" value="DNA ligase"/>
    <property type="match status" value="1"/>
</dbReference>
<dbReference type="PANTHER" id="PTHR45674">
    <property type="entry name" value="DNA LIGASE 1/3 FAMILY MEMBER"/>
    <property type="match status" value="1"/>
</dbReference>
<organism evidence="18 19">
    <name type="scientific">Haloquadratum walsbyi J07HQW2</name>
    <dbReference type="NCBI Taxonomy" id="1238425"/>
    <lineage>
        <taxon>Archaea</taxon>
        <taxon>Methanobacteriati</taxon>
        <taxon>Methanobacteriota</taxon>
        <taxon>Stenosarchaea group</taxon>
        <taxon>Halobacteria</taxon>
        <taxon>Halobacteriales</taxon>
        <taxon>Haloferacaceae</taxon>
        <taxon>Haloquadratum</taxon>
    </lineage>
</organism>
<dbReference type="GO" id="GO:0051301">
    <property type="term" value="P:cell division"/>
    <property type="evidence" value="ECO:0007669"/>
    <property type="project" value="UniProtKB-KW"/>
</dbReference>
<evidence type="ECO:0000313" key="18">
    <source>
        <dbReference type="EMBL" id="ERG94484.1"/>
    </source>
</evidence>
<keyword evidence="6 14" id="KW-0479">Metal-binding</keyword>
<comment type="catalytic activity">
    <reaction evidence="14">
        <text>ATP + (deoxyribonucleotide)n-3'-hydroxyl + 5'-phospho-(deoxyribonucleotide)m = (deoxyribonucleotide)n+m + AMP + diphosphate.</text>
        <dbReference type="EC" id="6.5.1.1"/>
    </reaction>
</comment>
<dbReference type="GO" id="GO:0003677">
    <property type="term" value="F:DNA binding"/>
    <property type="evidence" value="ECO:0007669"/>
    <property type="project" value="InterPro"/>
</dbReference>
<dbReference type="NCBIfam" id="TIGR00574">
    <property type="entry name" value="dnl1"/>
    <property type="match status" value="1"/>
</dbReference>
<feature type="binding site" evidence="14">
    <location>
        <position position="292"/>
    </location>
    <ligand>
        <name>ATP</name>
        <dbReference type="ChEBI" id="CHEBI:30616"/>
    </ligand>
</feature>
<keyword evidence="10 14" id="KW-0460">Magnesium</keyword>
<feature type="binding site" evidence="14">
    <location>
        <position position="322"/>
    </location>
    <ligand>
        <name>ATP</name>
        <dbReference type="ChEBI" id="CHEBI:30616"/>
    </ligand>
</feature>
<dbReference type="PROSITE" id="PS50160">
    <property type="entry name" value="DNA_LIGASE_A3"/>
    <property type="match status" value="1"/>
</dbReference>
<feature type="binding site" evidence="14">
    <location>
        <position position="478"/>
    </location>
    <ligand>
        <name>ATP</name>
        <dbReference type="ChEBI" id="CHEBI:30616"/>
    </ligand>
</feature>
<dbReference type="GO" id="GO:0071897">
    <property type="term" value="P:DNA biosynthetic process"/>
    <property type="evidence" value="ECO:0007669"/>
    <property type="project" value="InterPro"/>
</dbReference>
<comment type="similarity">
    <text evidence="1 14 15">Belongs to the ATP-dependent DNA ligase family.</text>
</comment>
<evidence type="ECO:0000256" key="9">
    <source>
        <dbReference type="ARBA" id="ARBA00022840"/>
    </source>
</evidence>
<protein>
    <recommendedName>
        <fullName evidence="2 14">DNA ligase</fullName>
        <ecNumber evidence="14">6.5.1.1</ecNumber>
    </recommendedName>
    <alternativeName>
        <fullName evidence="14">Polydeoxyribonucleotide synthase [ATP]</fullName>
    </alternativeName>
</protein>
<feature type="domain" description="ATP-dependent DNA ligase family profile" evidence="17">
    <location>
        <begin position="353"/>
        <end position="513"/>
    </location>
</feature>
<dbReference type="InterPro" id="IPR022865">
    <property type="entry name" value="DNA_ligae_ATP-dep_bac/arc"/>
</dbReference>
<proteinExistence type="inferred from homology"/>
<dbReference type="HOGENOM" id="CLU_005138_6_0_2"/>
<dbReference type="InterPro" id="IPR012340">
    <property type="entry name" value="NA-bd_OB-fold"/>
</dbReference>
<feature type="compositionally biased region" description="Polar residues" evidence="16">
    <location>
        <begin position="407"/>
        <end position="421"/>
    </location>
</feature>
<evidence type="ECO:0000256" key="13">
    <source>
        <dbReference type="ARBA" id="ARBA00023306"/>
    </source>
</evidence>
<dbReference type="GO" id="GO:0006273">
    <property type="term" value="P:lagging strand elongation"/>
    <property type="evidence" value="ECO:0007669"/>
    <property type="project" value="TreeGrafter"/>
</dbReference>
<evidence type="ECO:0000256" key="12">
    <source>
        <dbReference type="ARBA" id="ARBA00023204"/>
    </source>
</evidence>
<evidence type="ECO:0000256" key="2">
    <source>
        <dbReference type="ARBA" id="ARBA00013308"/>
    </source>
</evidence>
<keyword evidence="5 14" id="KW-0235">DNA replication</keyword>
<name>U1MVQ8_9EURY</name>
<dbReference type="PROSITE" id="PS00697">
    <property type="entry name" value="DNA_LIGASE_A1"/>
    <property type="match status" value="1"/>
</dbReference>
<dbReference type="InterPro" id="IPR012309">
    <property type="entry name" value="DNA_ligase_ATP-dep_C"/>
</dbReference>
<dbReference type="AlphaFoldDB" id="U1MVQ8"/>
<comment type="function">
    <text evidence="14">DNA ligase that seals nicks in double-stranded DNA during DNA replication, DNA recombination and DNA repair.</text>
</comment>
<evidence type="ECO:0000256" key="5">
    <source>
        <dbReference type="ARBA" id="ARBA00022705"/>
    </source>
</evidence>
<evidence type="ECO:0000256" key="10">
    <source>
        <dbReference type="ARBA" id="ARBA00022842"/>
    </source>
</evidence>
<keyword evidence="3 14" id="KW-0436">Ligase</keyword>
<feature type="binding site" evidence="14">
    <location>
        <position position="277"/>
    </location>
    <ligand>
        <name>ATP</name>
        <dbReference type="ChEBI" id="CHEBI:30616"/>
    </ligand>
</feature>
<dbReference type="Gene3D" id="2.40.50.140">
    <property type="entry name" value="Nucleic acid-binding proteins"/>
    <property type="match status" value="1"/>
</dbReference>
<feature type="binding site" evidence="14">
    <location>
        <position position="365"/>
    </location>
    <ligand>
        <name>ATP</name>
        <dbReference type="ChEBI" id="CHEBI:30616"/>
    </ligand>
</feature>
<dbReference type="InterPro" id="IPR012310">
    <property type="entry name" value="DNA_ligase_ATP-dep_cent"/>
</dbReference>
<evidence type="ECO:0000256" key="14">
    <source>
        <dbReference type="HAMAP-Rule" id="MF_00407"/>
    </source>
</evidence>
<evidence type="ECO:0000259" key="17">
    <source>
        <dbReference type="PROSITE" id="PS50160"/>
    </source>
</evidence>
<dbReference type="InterPro" id="IPR050191">
    <property type="entry name" value="ATP-dep_DNA_ligase"/>
</dbReference>
<dbReference type="SUPFAM" id="SSF50249">
    <property type="entry name" value="Nucleic acid-binding proteins"/>
    <property type="match status" value="1"/>
</dbReference>
<evidence type="ECO:0000256" key="6">
    <source>
        <dbReference type="ARBA" id="ARBA00022723"/>
    </source>
</evidence>
<evidence type="ECO:0000256" key="8">
    <source>
        <dbReference type="ARBA" id="ARBA00022763"/>
    </source>
</evidence>
<dbReference type="EMBL" id="KE356561">
    <property type="protein sequence ID" value="ERG94484.1"/>
    <property type="molecule type" value="Genomic_DNA"/>
</dbReference>
<dbReference type="InterPro" id="IPR012308">
    <property type="entry name" value="DNA_ligase_ATP-dep_N"/>
</dbReference>
<dbReference type="PANTHER" id="PTHR45674:SF7">
    <property type="entry name" value="DNA LIGASE"/>
    <property type="match status" value="1"/>
</dbReference>
<feature type="binding site" evidence="14">
    <location>
        <position position="472"/>
    </location>
    <ligand>
        <name>ATP</name>
        <dbReference type="ChEBI" id="CHEBI:30616"/>
    </ligand>
</feature>
<dbReference type="CDD" id="cd07901">
    <property type="entry name" value="Adenylation_DNA_ligase_Arch_LigB"/>
    <property type="match status" value="1"/>
</dbReference>
<dbReference type="SUPFAM" id="SSF56091">
    <property type="entry name" value="DNA ligase/mRNA capping enzyme, catalytic domain"/>
    <property type="match status" value="1"/>
</dbReference>
<dbReference type="eggNOG" id="arCOG01347">
    <property type="taxonomic scope" value="Archaea"/>
</dbReference>
<evidence type="ECO:0000256" key="3">
    <source>
        <dbReference type="ARBA" id="ARBA00022598"/>
    </source>
</evidence>
<evidence type="ECO:0000256" key="11">
    <source>
        <dbReference type="ARBA" id="ARBA00023172"/>
    </source>
</evidence>
<dbReference type="GO" id="GO:0006281">
    <property type="term" value="P:DNA repair"/>
    <property type="evidence" value="ECO:0007669"/>
    <property type="project" value="UniProtKB-UniRule"/>
</dbReference>
<dbReference type="GO" id="GO:0003910">
    <property type="term" value="F:DNA ligase (ATP) activity"/>
    <property type="evidence" value="ECO:0007669"/>
    <property type="project" value="UniProtKB-UniRule"/>
</dbReference>
<dbReference type="GO" id="GO:0006310">
    <property type="term" value="P:DNA recombination"/>
    <property type="evidence" value="ECO:0007669"/>
    <property type="project" value="UniProtKB-UniRule"/>
</dbReference>
<keyword evidence="7 14" id="KW-0547">Nucleotide-binding</keyword>
<reference evidence="18 19" key="1">
    <citation type="journal article" date="2013" name="PLoS ONE">
        <title>Assembly-driven community genomics of a hypersaline microbial ecosystem.</title>
        <authorList>
            <person name="Podell S."/>
            <person name="Ugalde J.A."/>
            <person name="Narasingarao P."/>
            <person name="Banfield J.F."/>
            <person name="Heidelberg K.B."/>
            <person name="Allen E.E."/>
        </authorList>
    </citation>
    <scope>NUCLEOTIDE SEQUENCE [LARGE SCALE GENOMIC DNA]</scope>
    <source>
        <strain evidence="19">J07HQW2</strain>
    </source>
</reference>
<dbReference type="EC" id="6.5.1.1" evidence="14"/>
<evidence type="ECO:0000256" key="4">
    <source>
        <dbReference type="ARBA" id="ARBA00022618"/>
    </source>
</evidence>
<dbReference type="InterPro" id="IPR000977">
    <property type="entry name" value="DNA_ligase_ATP-dep"/>
</dbReference>
<comment type="cofactor">
    <cofactor evidence="14">
        <name>Mg(2+)</name>
        <dbReference type="ChEBI" id="CHEBI:18420"/>
    </cofactor>
</comment>
<evidence type="ECO:0000256" key="15">
    <source>
        <dbReference type="RuleBase" id="RU004196"/>
    </source>
</evidence>
<dbReference type="Pfam" id="PF01068">
    <property type="entry name" value="DNA_ligase_A_M"/>
    <property type="match status" value="1"/>
</dbReference>
<keyword evidence="9 14" id="KW-0067">ATP-binding</keyword>
<evidence type="ECO:0000256" key="7">
    <source>
        <dbReference type="ARBA" id="ARBA00022741"/>
    </source>
</evidence>
<dbReference type="HAMAP" id="MF_00407">
    <property type="entry name" value="DNA_ligase"/>
    <property type="match status" value="1"/>
</dbReference>
<sequence length="614" mass="68243">MQYRELTEVYTDVAATSATTEKEILLADCFSRVHDETSLLPTVVRLVRGRVFARWEAAEIGVSTAGAASAINKATGVDSEQIETWWREEGDLGDAAAYAVDDRVQRTLTTTPLTVTRVYETLREVASYEGSGSQQKQIDEIAGLISDASPLTARYIVRTITGAMRLGVGEGIVRNSLARAFLDMSDDAADAVQRAIDLTNDVAVVAQRVAEQGRPGLDDVDLELFRPIKPMLAKQAESIQTAVDELAADLEAIGDTNNTESSPRKAVLVEFKYDGIRAKIHRNGDDIRVYTRRLSDVTTQFPDVVSAAREHIDAEQYIIEAELVGYDPQHDNDGPVTFQTLAQRIQRTEDIAATAESIPVTAHVFDLLALDGESLLEDELEMRLRRLNSIITTESVSQTELEPDPTIESTSSRSTLMTGTNNTESLSSLRRAQYNWVTTHTAATEFYDTALAAGHEGVMVKNPARPYQPGSRVGYQRKVKPMMEPLDLVVTRAKWSEGRKSDFLGRPYLACRTADDDFVEVGRMHTGFSDEQLATFTERVEPLIERVDGREAILTPTVVLEVEYEEIQTSSTYDSGYALRFPRLKQIRHDCDPSQADSLERVERLYEQQSVDES</sequence>
<evidence type="ECO:0000256" key="1">
    <source>
        <dbReference type="ARBA" id="ARBA00007572"/>
    </source>
</evidence>
<dbReference type="PROSITE" id="PS00333">
    <property type="entry name" value="DNA_LIGASE_A2"/>
    <property type="match status" value="1"/>
</dbReference>
<feature type="region of interest" description="Disordered" evidence="16">
    <location>
        <begin position="396"/>
        <end position="421"/>
    </location>
</feature>
<keyword evidence="8 14" id="KW-0227">DNA damage</keyword>
<dbReference type="Pfam" id="PF04679">
    <property type="entry name" value="DNA_ligase_A_C"/>
    <property type="match status" value="1"/>
</dbReference>
<dbReference type="Proteomes" id="UP000030710">
    <property type="component" value="Unassembled WGS sequence"/>
</dbReference>
<dbReference type="CDD" id="cd07972">
    <property type="entry name" value="OBF_DNA_ligase_Arch_LigB"/>
    <property type="match status" value="1"/>
</dbReference>
<feature type="binding site" evidence="14">
    <location>
        <position position="270"/>
    </location>
    <ligand>
        <name>ATP</name>
        <dbReference type="ChEBI" id="CHEBI:30616"/>
    </ligand>
</feature>
<dbReference type="Gene3D" id="1.10.3260.10">
    <property type="entry name" value="DNA ligase, ATP-dependent, N-terminal domain"/>
    <property type="match status" value="1"/>
</dbReference>
<dbReference type="GO" id="GO:0005524">
    <property type="term" value="F:ATP binding"/>
    <property type="evidence" value="ECO:0007669"/>
    <property type="project" value="UniProtKB-UniRule"/>
</dbReference>
<dbReference type="RefSeq" id="WP_021053975.1">
    <property type="nucleotide sequence ID" value="NZ_KE356561.1"/>
</dbReference>